<dbReference type="Proteomes" id="UP000095230">
    <property type="component" value="Unassembled WGS sequence"/>
</dbReference>
<evidence type="ECO:0000313" key="1">
    <source>
        <dbReference type="EMBL" id="OEG72342.1"/>
    </source>
</evidence>
<reference evidence="1 2" key="1">
    <citation type="submission" date="2016-07" db="EMBL/GenBank/DDBJ databases">
        <title>Whole-genome of two Shewanella species isolated from a digestive organ of sea cucumber Apostichopus japonicus Selenka 1867.</title>
        <authorList>
            <person name="Hong H.-H."/>
            <person name="Choi H."/>
            <person name="Cheon S."/>
            <person name="Oh J.-S."/>
            <person name="Lee H.-G."/>
            <person name="Park C."/>
        </authorList>
    </citation>
    <scope>NUCLEOTIDE SEQUENCE [LARGE SCALE GENOMIC DNA]</scope>
    <source>
        <strain evidence="1 2">CSB03KR</strain>
    </source>
</reference>
<comment type="caution">
    <text evidence="1">The sequence shown here is derived from an EMBL/GenBank/DDBJ whole genome shotgun (WGS) entry which is preliminary data.</text>
</comment>
<gene>
    <name evidence="1" type="ORF">BEL05_05030</name>
</gene>
<dbReference type="STRING" id="23.BEL05_05030"/>
<protein>
    <submittedName>
        <fullName evidence="1">Uncharacterized protein</fullName>
    </submittedName>
</protein>
<dbReference type="AlphaFoldDB" id="A0A1E5IP67"/>
<dbReference type="OrthoDB" id="5997254at2"/>
<accession>A0A1E5IP67</accession>
<proteinExistence type="predicted"/>
<evidence type="ECO:0000313" key="2">
    <source>
        <dbReference type="Proteomes" id="UP000095230"/>
    </source>
</evidence>
<dbReference type="EMBL" id="MCBT01000048">
    <property type="protein sequence ID" value="OEG72342.1"/>
    <property type="molecule type" value="Genomic_DNA"/>
</dbReference>
<organism evidence="1 2">
    <name type="scientific">Shewanella colwelliana</name>
    <name type="common">Alteromonas colwelliana</name>
    <dbReference type="NCBI Taxonomy" id="23"/>
    <lineage>
        <taxon>Bacteria</taxon>
        <taxon>Pseudomonadati</taxon>
        <taxon>Pseudomonadota</taxon>
        <taxon>Gammaproteobacteria</taxon>
        <taxon>Alteromonadales</taxon>
        <taxon>Shewanellaceae</taxon>
        <taxon>Shewanella</taxon>
    </lineage>
</organism>
<sequence>MNNCESLVLEYLRADRAMFVNTQCCIQLIDALNPDTSGPHWYCDLLAVNFKEKQVYLCEVTHAKNLSSLINRLKDWELHWSELKTALVRDSSIPNDWEVRPWVFIPSDLSGAFDLKIANLGLKNMPKPEVTALEDVMPWKYRSWNRLV</sequence>
<name>A0A1E5IP67_SHECO</name>